<evidence type="ECO:0000256" key="6">
    <source>
        <dbReference type="ARBA" id="ARBA00022840"/>
    </source>
</evidence>
<keyword evidence="6" id="KW-0067">ATP-binding</keyword>
<dbReference type="InterPro" id="IPR019741">
    <property type="entry name" value="Galactokinase_CS"/>
</dbReference>
<dbReference type="GO" id="GO:0006012">
    <property type="term" value="P:galactose metabolic process"/>
    <property type="evidence" value="ECO:0007669"/>
    <property type="project" value="UniProtKB-UniRule"/>
</dbReference>
<dbReference type="InterPro" id="IPR006203">
    <property type="entry name" value="GHMP_knse_ATP-bd_CS"/>
</dbReference>
<dbReference type="InterPro" id="IPR013750">
    <property type="entry name" value="GHMP_kinase_C_dom"/>
</dbReference>
<dbReference type="PANTHER" id="PTHR10457">
    <property type="entry name" value="MEVALONATE KINASE/GALACTOKINASE"/>
    <property type="match status" value="1"/>
</dbReference>
<evidence type="ECO:0000259" key="11">
    <source>
        <dbReference type="Pfam" id="PF00288"/>
    </source>
</evidence>
<dbReference type="GO" id="GO:0005829">
    <property type="term" value="C:cytosol"/>
    <property type="evidence" value="ECO:0007669"/>
    <property type="project" value="TreeGrafter"/>
</dbReference>
<feature type="domain" description="Galactokinase N-terminal" evidence="13">
    <location>
        <begin position="5"/>
        <end position="39"/>
    </location>
</feature>
<dbReference type="Pfam" id="PF08544">
    <property type="entry name" value="GHMP_kinases_C"/>
    <property type="match status" value="1"/>
</dbReference>
<evidence type="ECO:0000259" key="13">
    <source>
        <dbReference type="Pfam" id="PF10509"/>
    </source>
</evidence>
<dbReference type="PIRSF" id="PIRSF000530">
    <property type="entry name" value="Galactokinase"/>
    <property type="match status" value="1"/>
</dbReference>
<evidence type="ECO:0000256" key="8">
    <source>
        <dbReference type="ARBA" id="ARBA00023144"/>
    </source>
</evidence>
<dbReference type="FunFam" id="3.30.70.890:FF:000001">
    <property type="entry name" value="Galactokinase"/>
    <property type="match status" value="1"/>
</dbReference>
<sequence length="363" mass="37348">MATSVGRSPGRVNLIGEHTDYNDGLCLPLTIPYATTVTATTRADDCVSVTSRQQGEPWTGTLATTGPGDVTGWATYAVGVLWALQQAGWDVPGVDLVVDSTVPIGAGLSSSAAIECAVAVAVTGLVGRTLTSELRRELVAVCRRAETEVAGAPTGGLDQSAVLLSSPGAALLIDFETGATRDVDLPFGDAGLTLVVVDTQVSHALTDGGYGARRDDCERAAKALGLPSLRRATLPDLERLEPRLRARARHVVTENARVEAAVTAIGARDWSSLGDLLTASHDSLRDDYEVSCPELDLVVTTALESGALGARMTGGGFGGTAIALVPTERVDAVRRAVDVAFAAAGFAAPRHLDAGPSGPADLG</sequence>
<dbReference type="InterPro" id="IPR006206">
    <property type="entry name" value="Mevalonate/galactokinase"/>
</dbReference>
<dbReference type="EC" id="2.7.1.6" evidence="10"/>
<dbReference type="InterPro" id="IPR036554">
    <property type="entry name" value="GHMP_kinase_C_sf"/>
</dbReference>
<keyword evidence="5 14" id="KW-0418">Kinase</keyword>
<protein>
    <recommendedName>
        <fullName evidence="10">Galactokinase</fullName>
        <ecNumber evidence="10">2.7.1.6</ecNumber>
    </recommendedName>
</protein>
<keyword evidence="8" id="KW-0299">Galactose metabolism</keyword>
<dbReference type="NCBIfam" id="TIGR00131">
    <property type="entry name" value="gal_kin"/>
    <property type="match status" value="1"/>
</dbReference>
<dbReference type="SUPFAM" id="SSF55060">
    <property type="entry name" value="GHMP Kinase, C-terminal domain"/>
    <property type="match status" value="1"/>
</dbReference>
<evidence type="ECO:0000256" key="2">
    <source>
        <dbReference type="ARBA" id="ARBA00022679"/>
    </source>
</evidence>
<dbReference type="SUPFAM" id="SSF54211">
    <property type="entry name" value="Ribosomal protein S5 domain 2-like"/>
    <property type="match status" value="1"/>
</dbReference>
<organism evidence="14 15">
    <name type="scientific">Nocardioides szechwanensis</name>
    <dbReference type="NCBI Taxonomy" id="1005944"/>
    <lineage>
        <taxon>Bacteria</taxon>
        <taxon>Bacillati</taxon>
        <taxon>Actinomycetota</taxon>
        <taxon>Actinomycetes</taxon>
        <taxon>Propionibacteriales</taxon>
        <taxon>Nocardioidaceae</taxon>
        <taxon>Nocardioides</taxon>
    </lineage>
</organism>
<dbReference type="Gene3D" id="3.30.230.10">
    <property type="match status" value="1"/>
</dbReference>
<keyword evidence="2" id="KW-0808">Transferase</keyword>
<keyword evidence="15" id="KW-1185">Reference proteome</keyword>
<dbReference type="PRINTS" id="PR00473">
    <property type="entry name" value="GALCTOKINASE"/>
</dbReference>
<evidence type="ECO:0000256" key="4">
    <source>
        <dbReference type="ARBA" id="ARBA00022741"/>
    </source>
</evidence>
<evidence type="ECO:0000256" key="3">
    <source>
        <dbReference type="ARBA" id="ARBA00022723"/>
    </source>
</evidence>
<dbReference type="GO" id="GO:0004335">
    <property type="term" value="F:galactokinase activity"/>
    <property type="evidence" value="ECO:0007669"/>
    <property type="project" value="UniProtKB-UniRule"/>
</dbReference>
<dbReference type="GO" id="GO:0046872">
    <property type="term" value="F:metal ion binding"/>
    <property type="evidence" value="ECO:0007669"/>
    <property type="project" value="UniProtKB-KW"/>
</dbReference>
<keyword evidence="7" id="KW-0460">Magnesium</keyword>
<dbReference type="InterPro" id="IPR006204">
    <property type="entry name" value="GHMP_kinase_N_dom"/>
</dbReference>
<evidence type="ECO:0000256" key="5">
    <source>
        <dbReference type="ARBA" id="ARBA00022777"/>
    </source>
</evidence>
<keyword evidence="9" id="KW-0119">Carbohydrate metabolism</keyword>
<dbReference type="RefSeq" id="WP_091022741.1">
    <property type="nucleotide sequence ID" value="NZ_BKAE01000001.1"/>
</dbReference>
<dbReference type="Pfam" id="PF10509">
    <property type="entry name" value="GalKase_gal_bdg"/>
    <property type="match status" value="1"/>
</dbReference>
<keyword evidence="4" id="KW-0547">Nucleotide-binding</keyword>
<evidence type="ECO:0000259" key="12">
    <source>
        <dbReference type="Pfam" id="PF08544"/>
    </source>
</evidence>
<dbReference type="InterPro" id="IPR014721">
    <property type="entry name" value="Ribsml_uS5_D2-typ_fold_subgr"/>
</dbReference>
<dbReference type="PRINTS" id="PR00959">
    <property type="entry name" value="MEVGALKINASE"/>
</dbReference>
<reference evidence="14 15" key="1">
    <citation type="submission" date="2016-10" db="EMBL/GenBank/DDBJ databases">
        <authorList>
            <person name="de Groot N.N."/>
        </authorList>
    </citation>
    <scope>NUCLEOTIDE SEQUENCE [LARGE SCALE GENOMIC DNA]</scope>
    <source>
        <strain evidence="14 15">CGMCC 1.11147</strain>
    </source>
</reference>
<dbReference type="PANTHER" id="PTHR10457:SF7">
    <property type="entry name" value="GALACTOKINASE-RELATED"/>
    <property type="match status" value="1"/>
</dbReference>
<dbReference type="Pfam" id="PF00288">
    <property type="entry name" value="GHMP_kinases_N"/>
    <property type="match status" value="1"/>
</dbReference>
<evidence type="ECO:0000256" key="9">
    <source>
        <dbReference type="ARBA" id="ARBA00023277"/>
    </source>
</evidence>
<keyword evidence="3" id="KW-0479">Metal-binding</keyword>
<dbReference type="OrthoDB" id="250531at2"/>
<proteinExistence type="inferred from homology"/>
<dbReference type="GO" id="GO:0005524">
    <property type="term" value="F:ATP binding"/>
    <property type="evidence" value="ECO:0007669"/>
    <property type="project" value="UniProtKB-UniRule"/>
</dbReference>
<dbReference type="PROSITE" id="PS00627">
    <property type="entry name" value="GHMP_KINASES_ATP"/>
    <property type="match status" value="1"/>
</dbReference>
<dbReference type="Proteomes" id="UP000199004">
    <property type="component" value="Unassembled WGS sequence"/>
</dbReference>
<evidence type="ECO:0000256" key="10">
    <source>
        <dbReference type="NCBIfam" id="TIGR00131"/>
    </source>
</evidence>
<dbReference type="EMBL" id="FNIC01000001">
    <property type="protein sequence ID" value="SDM91011.1"/>
    <property type="molecule type" value="Genomic_DNA"/>
</dbReference>
<accession>A0A1G9X389</accession>
<comment type="similarity">
    <text evidence="1">Belongs to the GHMP kinase family. GalK subfamily.</text>
</comment>
<dbReference type="AlphaFoldDB" id="A0A1G9X389"/>
<evidence type="ECO:0000256" key="7">
    <source>
        <dbReference type="ARBA" id="ARBA00022842"/>
    </source>
</evidence>
<evidence type="ECO:0000256" key="1">
    <source>
        <dbReference type="ARBA" id="ARBA00006566"/>
    </source>
</evidence>
<dbReference type="Gene3D" id="3.30.70.890">
    <property type="entry name" value="GHMP kinase, C-terminal domain"/>
    <property type="match status" value="1"/>
</dbReference>
<dbReference type="InterPro" id="IPR019539">
    <property type="entry name" value="GalKase_N"/>
</dbReference>
<dbReference type="InterPro" id="IPR020568">
    <property type="entry name" value="Ribosomal_Su5_D2-typ_SF"/>
</dbReference>
<evidence type="ECO:0000313" key="14">
    <source>
        <dbReference type="EMBL" id="SDM91011.1"/>
    </source>
</evidence>
<dbReference type="STRING" id="1005944.SAMN05192576_1241"/>
<feature type="domain" description="GHMP kinase C-terminal" evidence="12">
    <location>
        <begin position="262"/>
        <end position="337"/>
    </location>
</feature>
<dbReference type="PROSITE" id="PS00106">
    <property type="entry name" value="GALACTOKINASE"/>
    <property type="match status" value="1"/>
</dbReference>
<evidence type="ECO:0000313" key="15">
    <source>
        <dbReference type="Proteomes" id="UP000199004"/>
    </source>
</evidence>
<gene>
    <name evidence="14" type="ORF">SAMN05192576_1241</name>
</gene>
<dbReference type="InterPro" id="IPR000705">
    <property type="entry name" value="Galactokinase"/>
</dbReference>
<name>A0A1G9X389_9ACTN</name>
<feature type="domain" description="GHMP kinase N-terminal" evidence="11">
    <location>
        <begin position="76"/>
        <end position="164"/>
    </location>
</feature>